<dbReference type="InterPro" id="IPR025746">
    <property type="entry name" value="PilX_N_dom"/>
</dbReference>
<evidence type="ECO:0000313" key="5">
    <source>
        <dbReference type="EMBL" id="MET3652379.1"/>
    </source>
</evidence>
<dbReference type="Pfam" id="PF13681">
    <property type="entry name" value="PilX"/>
    <property type="match status" value="1"/>
</dbReference>
<sequence>MTTFPSAHHRHTHRRQRGAVLIVALVFMVLLTILAIGASGRSLLQERMVGGLRSAQQAQMSAETALRGAEWRLWTSTSNVGGHLNCLNGSISSDDGCVIYNPGNPPYDATGDVTKFRTSQGWVTGVGYTYKGPGKSIDYTASSLGNAAVAQAPMYIIEDMGPEQPPGAGSQHEAGDTGPNNVGPGQVNTHIFRITARATGGNPNTVRVLQSTFDAQATN</sequence>
<feature type="domain" description="Type 4 fimbrial biogenesis protein PilX N-terminal" evidence="4">
    <location>
        <begin position="17"/>
        <end position="67"/>
    </location>
</feature>
<dbReference type="Pfam" id="PF14341">
    <property type="entry name" value="PilX_N"/>
    <property type="match status" value="1"/>
</dbReference>
<comment type="caution">
    <text evidence="5">The sequence shown here is derived from an EMBL/GenBank/DDBJ whole genome shotgun (WGS) entry which is preliminary data.</text>
</comment>
<proteinExistence type="predicted"/>
<name>A0ABV2JU67_9GAMM</name>
<accession>A0ABV2JU67</accession>
<gene>
    <name evidence="5" type="ORF">ABIC75_002111</name>
</gene>
<evidence type="ECO:0000313" key="6">
    <source>
        <dbReference type="Proteomes" id="UP001549184"/>
    </source>
</evidence>
<feature type="domain" description="PilX/PilW C-terminal" evidence="3">
    <location>
        <begin position="117"/>
        <end position="213"/>
    </location>
</feature>
<evidence type="ECO:0000256" key="2">
    <source>
        <dbReference type="SAM" id="Phobius"/>
    </source>
</evidence>
<keyword evidence="2" id="KW-0812">Transmembrane</keyword>
<evidence type="ECO:0000259" key="3">
    <source>
        <dbReference type="Pfam" id="PF13681"/>
    </source>
</evidence>
<protein>
    <submittedName>
        <fullName evidence="5">Type IV pilus assembly protein PilX</fullName>
    </submittedName>
</protein>
<evidence type="ECO:0000256" key="1">
    <source>
        <dbReference type="SAM" id="MobiDB-lite"/>
    </source>
</evidence>
<dbReference type="RefSeq" id="WP_354013796.1">
    <property type="nucleotide sequence ID" value="NZ_JBEPMU010000003.1"/>
</dbReference>
<dbReference type="InterPro" id="IPR025205">
    <property type="entry name" value="PilX/PilW_C"/>
</dbReference>
<keyword evidence="6" id="KW-1185">Reference proteome</keyword>
<dbReference type="Proteomes" id="UP001549184">
    <property type="component" value="Unassembled WGS sequence"/>
</dbReference>
<feature type="transmembrane region" description="Helical" evidence="2">
    <location>
        <begin position="20"/>
        <end position="38"/>
    </location>
</feature>
<evidence type="ECO:0000259" key="4">
    <source>
        <dbReference type="Pfam" id="PF14341"/>
    </source>
</evidence>
<feature type="region of interest" description="Disordered" evidence="1">
    <location>
        <begin position="160"/>
        <end position="187"/>
    </location>
</feature>
<keyword evidence="2" id="KW-0472">Membrane</keyword>
<dbReference type="EMBL" id="JBEPMU010000003">
    <property type="protein sequence ID" value="MET3652379.1"/>
    <property type="molecule type" value="Genomic_DNA"/>
</dbReference>
<keyword evidence="2" id="KW-1133">Transmembrane helix</keyword>
<reference evidence="5 6" key="1">
    <citation type="submission" date="2024-06" db="EMBL/GenBank/DDBJ databases">
        <title>Sorghum-associated microbial communities from plants grown in Nebraska, USA.</title>
        <authorList>
            <person name="Schachtman D."/>
        </authorList>
    </citation>
    <scope>NUCLEOTIDE SEQUENCE [LARGE SCALE GENOMIC DNA]</scope>
    <source>
        <strain evidence="5 6">1073</strain>
    </source>
</reference>
<organism evidence="5 6">
    <name type="scientific">Dyella japonica</name>
    <dbReference type="NCBI Taxonomy" id="231455"/>
    <lineage>
        <taxon>Bacteria</taxon>
        <taxon>Pseudomonadati</taxon>
        <taxon>Pseudomonadota</taxon>
        <taxon>Gammaproteobacteria</taxon>
        <taxon>Lysobacterales</taxon>
        <taxon>Rhodanobacteraceae</taxon>
        <taxon>Dyella</taxon>
    </lineage>
</organism>